<feature type="compositionally biased region" description="Low complexity" evidence="1">
    <location>
        <begin position="87"/>
        <end position="115"/>
    </location>
</feature>
<dbReference type="AlphaFoldDB" id="A0A1X0RNP9"/>
<evidence type="ECO:0000313" key="2">
    <source>
        <dbReference type="EMBL" id="ORE13672.1"/>
    </source>
</evidence>
<feature type="region of interest" description="Disordered" evidence="1">
    <location>
        <begin position="1"/>
        <end position="133"/>
    </location>
</feature>
<feature type="compositionally biased region" description="Polar residues" evidence="1">
    <location>
        <begin position="53"/>
        <end position="65"/>
    </location>
</feature>
<dbReference type="OMA" id="LCKREPP"/>
<evidence type="ECO:0000313" key="3">
    <source>
        <dbReference type="Proteomes" id="UP000242381"/>
    </source>
</evidence>
<organism evidence="2 3">
    <name type="scientific">Rhizopus microsporus</name>
    <dbReference type="NCBI Taxonomy" id="58291"/>
    <lineage>
        <taxon>Eukaryota</taxon>
        <taxon>Fungi</taxon>
        <taxon>Fungi incertae sedis</taxon>
        <taxon>Mucoromycota</taxon>
        <taxon>Mucoromycotina</taxon>
        <taxon>Mucoromycetes</taxon>
        <taxon>Mucorales</taxon>
        <taxon>Mucorineae</taxon>
        <taxon>Rhizopodaceae</taxon>
        <taxon>Rhizopus</taxon>
    </lineage>
</organism>
<dbReference type="VEuPathDB" id="FungiDB:BCV72DRAFT_339020"/>
<dbReference type="Proteomes" id="UP000242381">
    <property type="component" value="Unassembled WGS sequence"/>
</dbReference>
<evidence type="ECO:0000256" key="1">
    <source>
        <dbReference type="SAM" id="MobiDB-lite"/>
    </source>
</evidence>
<name>A0A1X0RNP9_RHIZD</name>
<reference evidence="2 3" key="1">
    <citation type="journal article" date="2016" name="Proc. Natl. Acad. Sci. U.S.A.">
        <title>Lipid metabolic changes in an early divergent fungus govern the establishment of a mutualistic symbiosis with endobacteria.</title>
        <authorList>
            <person name="Lastovetsky O.A."/>
            <person name="Gaspar M.L."/>
            <person name="Mondo S.J."/>
            <person name="LaButti K.M."/>
            <person name="Sandor L."/>
            <person name="Grigoriev I.V."/>
            <person name="Henry S.A."/>
            <person name="Pawlowska T.E."/>
        </authorList>
    </citation>
    <scope>NUCLEOTIDE SEQUENCE [LARGE SCALE GENOMIC DNA]</scope>
    <source>
        <strain evidence="2 3">ATCC 11559</strain>
    </source>
</reference>
<gene>
    <name evidence="2" type="ORF">BCV71DRAFT_229705</name>
</gene>
<dbReference type="EMBL" id="KV921519">
    <property type="protein sequence ID" value="ORE13672.1"/>
    <property type="molecule type" value="Genomic_DNA"/>
</dbReference>
<protein>
    <submittedName>
        <fullName evidence="2">Uncharacterized protein</fullName>
    </submittedName>
</protein>
<feature type="compositionally biased region" description="Pro residues" evidence="1">
    <location>
        <begin position="68"/>
        <end position="78"/>
    </location>
</feature>
<feature type="compositionally biased region" description="Polar residues" evidence="1">
    <location>
        <begin position="1"/>
        <end position="11"/>
    </location>
</feature>
<accession>A0A1X0RNP9</accession>
<feature type="compositionally biased region" description="Low complexity" evidence="1">
    <location>
        <begin position="33"/>
        <end position="46"/>
    </location>
</feature>
<feature type="compositionally biased region" description="Pro residues" evidence="1">
    <location>
        <begin position="210"/>
        <end position="219"/>
    </location>
</feature>
<proteinExistence type="predicted"/>
<sequence length="361" mass="40728">MDSSQLSTSNLKRSKKPKPLFGIFRTKTNNKQSPSSTSPLGSGLSSAPIHSLLSPNSTIDHSSSFDPYAPPPLRPLPKPSMSDTRRPLFSPQFPPRQLQQQQQQHQQQQQQQNHQQQRRPRSKSVGRDPSVTTRLLNEREMALNKLCQKELNNSQSLADSLPLLSSTVSKPPPVPPIPVEHQSAHTMRKFSSAHDLRKTARLQQEALDKLPPPPVPKTPTTPKIDLSRSKSLNSYKLHPSKSHQHLNSKYTKWPNTATAATFPIQYHSNSNSDEDDDDIPLGFLQSPISRPSSLLNDEDEDDDIDLIPIAKLNQDVHNYTNNTNNEEYLTAADKYKEKVKERLQLDDDNIPISLSLTYHKF</sequence>
<feature type="region of interest" description="Disordered" evidence="1">
    <location>
        <begin position="163"/>
        <end position="229"/>
    </location>
</feature>